<dbReference type="PROSITE" id="PS50066">
    <property type="entry name" value="MADS_BOX_2"/>
    <property type="match status" value="1"/>
</dbReference>
<evidence type="ECO:0000313" key="8">
    <source>
        <dbReference type="Proteomes" id="UP001293254"/>
    </source>
</evidence>
<keyword evidence="3" id="KW-0238">DNA-binding</keyword>
<dbReference type="EMBL" id="JACGWO010000001">
    <property type="protein sequence ID" value="KAK4436991.1"/>
    <property type="molecule type" value="Genomic_DNA"/>
</dbReference>
<dbReference type="InterPro" id="IPR050142">
    <property type="entry name" value="MADS-box/MEF2_TF"/>
</dbReference>
<evidence type="ECO:0000256" key="1">
    <source>
        <dbReference type="ARBA" id="ARBA00004123"/>
    </source>
</evidence>
<evidence type="ECO:0000313" key="7">
    <source>
        <dbReference type="EMBL" id="KAK4436991.1"/>
    </source>
</evidence>
<dbReference type="CDD" id="cd00266">
    <property type="entry name" value="MADS_SRF_like"/>
    <property type="match status" value="1"/>
</dbReference>
<accession>A0AAE1YVI6</accession>
<evidence type="ECO:0000259" key="6">
    <source>
        <dbReference type="PROSITE" id="PS50066"/>
    </source>
</evidence>
<dbReference type="SUPFAM" id="SSF55455">
    <property type="entry name" value="SRF-like"/>
    <property type="match status" value="1"/>
</dbReference>
<dbReference type="SMART" id="SM00432">
    <property type="entry name" value="MADS"/>
    <property type="match status" value="1"/>
</dbReference>
<dbReference type="GO" id="GO:0000981">
    <property type="term" value="F:DNA-binding transcription factor activity, RNA polymerase II-specific"/>
    <property type="evidence" value="ECO:0007669"/>
    <property type="project" value="InterPro"/>
</dbReference>
<dbReference type="InterPro" id="IPR033897">
    <property type="entry name" value="SRF-like_MADS-box"/>
</dbReference>
<dbReference type="Pfam" id="PF00319">
    <property type="entry name" value="SRF-TF"/>
    <property type="match status" value="1"/>
</dbReference>
<dbReference type="Gene3D" id="3.40.1810.10">
    <property type="entry name" value="Transcription factor, MADS-box"/>
    <property type="match status" value="1"/>
</dbReference>
<keyword evidence="8" id="KW-1185">Reference proteome</keyword>
<sequence length="261" mass="30030">MARKKIKHEQLYHESKRNAVFRTRLDGFLKKANELSILCGVDIGIIIHKQGENNAIQWPSPQVFRERLHKFFNVSNLEMSRKMVVHDSYLEESVSYEMKNVLKLQKKNELRQSEQLVNELFQGKSFDELDLHTLNGLQSYIVGMLDDLHQRDRELNYEQLSSRFASSPIFKTTATSETPMATHGGGLAIKTSSTIPMSVENLRSDSWFSETMSQEQDITGFMNFSLIAGRTTARIDGEDAARQFDNVNKLSWQYWNNNVGS</sequence>
<name>A0AAE1YVI6_9LAMI</name>
<keyword evidence="4" id="KW-0804">Transcription</keyword>
<evidence type="ECO:0000256" key="2">
    <source>
        <dbReference type="ARBA" id="ARBA00023015"/>
    </source>
</evidence>
<gene>
    <name evidence="7" type="ORF">Salat_0033000</name>
</gene>
<dbReference type="GO" id="GO:0005634">
    <property type="term" value="C:nucleus"/>
    <property type="evidence" value="ECO:0007669"/>
    <property type="project" value="UniProtKB-SubCell"/>
</dbReference>
<dbReference type="AlphaFoldDB" id="A0AAE1YVI6"/>
<evidence type="ECO:0000256" key="5">
    <source>
        <dbReference type="ARBA" id="ARBA00023242"/>
    </source>
</evidence>
<dbReference type="InterPro" id="IPR036879">
    <property type="entry name" value="TF_MADSbox_sf"/>
</dbReference>
<keyword evidence="5" id="KW-0539">Nucleus</keyword>
<dbReference type="GO" id="GO:0046983">
    <property type="term" value="F:protein dimerization activity"/>
    <property type="evidence" value="ECO:0007669"/>
    <property type="project" value="InterPro"/>
</dbReference>
<protein>
    <recommendedName>
        <fullName evidence="6">MADS-box domain-containing protein</fullName>
    </recommendedName>
</protein>
<dbReference type="GO" id="GO:0045944">
    <property type="term" value="P:positive regulation of transcription by RNA polymerase II"/>
    <property type="evidence" value="ECO:0007669"/>
    <property type="project" value="InterPro"/>
</dbReference>
<dbReference type="PANTHER" id="PTHR48019">
    <property type="entry name" value="SERUM RESPONSE FACTOR HOMOLOG"/>
    <property type="match status" value="1"/>
</dbReference>
<reference evidence="7" key="1">
    <citation type="submission" date="2020-06" db="EMBL/GenBank/DDBJ databases">
        <authorList>
            <person name="Li T."/>
            <person name="Hu X."/>
            <person name="Zhang T."/>
            <person name="Song X."/>
            <person name="Zhang H."/>
            <person name="Dai N."/>
            <person name="Sheng W."/>
            <person name="Hou X."/>
            <person name="Wei L."/>
        </authorList>
    </citation>
    <scope>NUCLEOTIDE SEQUENCE</scope>
    <source>
        <strain evidence="7">3651</strain>
        <tissue evidence="7">Leaf</tissue>
    </source>
</reference>
<evidence type="ECO:0000256" key="4">
    <source>
        <dbReference type="ARBA" id="ARBA00023163"/>
    </source>
</evidence>
<keyword evidence="2" id="KW-0805">Transcription regulation</keyword>
<comment type="subcellular location">
    <subcellularLocation>
        <location evidence="1">Nucleus</location>
    </subcellularLocation>
</comment>
<dbReference type="Proteomes" id="UP001293254">
    <property type="component" value="Unassembled WGS sequence"/>
</dbReference>
<proteinExistence type="predicted"/>
<dbReference type="GO" id="GO:0000987">
    <property type="term" value="F:cis-regulatory region sequence-specific DNA binding"/>
    <property type="evidence" value="ECO:0007669"/>
    <property type="project" value="InterPro"/>
</dbReference>
<feature type="domain" description="MADS-box" evidence="6">
    <location>
        <begin position="1"/>
        <end position="47"/>
    </location>
</feature>
<dbReference type="InterPro" id="IPR002100">
    <property type="entry name" value="TF_MADSbox"/>
</dbReference>
<reference evidence="7" key="2">
    <citation type="journal article" date="2024" name="Plant">
        <title>Genomic evolution and insights into agronomic trait innovations of Sesamum species.</title>
        <authorList>
            <person name="Miao H."/>
            <person name="Wang L."/>
            <person name="Qu L."/>
            <person name="Liu H."/>
            <person name="Sun Y."/>
            <person name="Le M."/>
            <person name="Wang Q."/>
            <person name="Wei S."/>
            <person name="Zheng Y."/>
            <person name="Lin W."/>
            <person name="Duan Y."/>
            <person name="Cao H."/>
            <person name="Xiong S."/>
            <person name="Wang X."/>
            <person name="Wei L."/>
            <person name="Li C."/>
            <person name="Ma Q."/>
            <person name="Ju M."/>
            <person name="Zhao R."/>
            <person name="Li G."/>
            <person name="Mu C."/>
            <person name="Tian Q."/>
            <person name="Mei H."/>
            <person name="Zhang T."/>
            <person name="Gao T."/>
            <person name="Zhang H."/>
        </authorList>
    </citation>
    <scope>NUCLEOTIDE SEQUENCE</scope>
    <source>
        <strain evidence="7">3651</strain>
    </source>
</reference>
<comment type="caution">
    <text evidence="7">The sequence shown here is derived from an EMBL/GenBank/DDBJ whole genome shotgun (WGS) entry which is preliminary data.</text>
</comment>
<organism evidence="7 8">
    <name type="scientific">Sesamum alatum</name>
    <dbReference type="NCBI Taxonomy" id="300844"/>
    <lineage>
        <taxon>Eukaryota</taxon>
        <taxon>Viridiplantae</taxon>
        <taxon>Streptophyta</taxon>
        <taxon>Embryophyta</taxon>
        <taxon>Tracheophyta</taxon>
        <taxon>Spermatophyta</taxon>
        <taxon>Magnoliopsida</taxon>
        <taxon>eudicotyledons</taxon>
        <taxon>Gunneridae</taxon>
        <taxon>Pentapetalae</taxon>
        <taxon>asterids</taxon>
        <taxon>lamiids</taxon>
        <taxon>Lamiales</taxon>
        <taxon>Pedaliaceae</taxon>
        <taxon>Sesamum</taxon>
    </lineage>
</organism>
<evidence type="ECO:0000256" key="3">
    <source>
        <dbReference type="ARBA" id="ARBA00023125"/>
    </source>
</evidence>